<name>A0AA35SRA6_GEOBA</name>
<evidence type="ECO:0000256" key="1">
    <source>
        <dbReference type="SAM" id="MobiDB-lite"/>
    </source>
</evidence>
<dbReference type="PANTHER" id="PTHR11365:SF23">
    <property type="entry name" value="HYPOTHETICAL 5-OXOPROLINASE (EUROFUNG)-RELATED"/>
    <property type="match status" value="1"/>
</dbReference>
<dbReference type="EMBL" id="CASHTH010002675">
    <property type="protein sequence ID" value="CAI8033526.1"/>
    <property type="molecule type" value="Genomic_DNA"/>
</dbReference>
<evidence type="ECO:0000259" key="2">
    <source>
        <dbReference type="Pfam" id="PF02538"/>
    </source>
</evidence>
<feature type="domain" description="Hydantoinase B/oxoprolinase" evidence="2">
    <location>
        <begin position="7"/>
        <end position="526"/>
    </location>
</feature>
<dbReference type="AlphaFoldDB" id="A0AA35SRA6"/>
<dbReference type="GO" id="GO:0017168">
    <property type="term" value="F:5-oxoprolinase (ATP-hydrolyzing) activity"/>
    <property type="evidence" value="ECO:0007669"/>
    <property type="project" value="TreeGrafter"/>
</dbReference>
<comment type="caution">
    <text evidence="3">The sequence shown here is derived from an EMBL/GenBank/DDBJ whole genome shotgun (WGS) entry which is preliminary data.</text>
</comment>
<protein>
    <submittedName>
        <fullName evidence="3">Uncharacterized protein MJ0963</fullName>
    </submittedName>
</protein>
<feature type="region of interest" description="Disordered" evidence="1">
    <location>
        <begin position="475"/>
        <end position="511"/>
    </location>
</feature>
<organism evidence="3 4">
    <name type="scientific">Geodia barretti</name>
    <name type="common">Barrett's horny sponge</name>
    <dbReference type="NCBI Taxonomy" id="519541"/>
    <lineage>
        <taxon>Eukaryota</taxon>
        <taxon>Metazoa</taxon>
        <taxon>Porifera</taxon>
        <taxon>Demospongiae</taxon>
        <taxon>Heteroscleromorpha</taxon>
        <taxon>Tetractinellida</taxon>
        <taxon>Astrophorina</taxon>
        <taxon>Geodiidae</taxon>
        <taxon>Geodia</taxon>
    </lineage>
</organism>
<evidence type="ECO:0000313" key="4">
    <source>
        <dbReference type="Proteomes" id="UP001174909"/>
    </source>
</evidence>
<keyword evidence="4" id="KW-1185">Reference proteome</keyword>
<proteinExistence type="predicted"/>
<dbReference type="GO" id="GO:0005829">
    <property type="term" value="C:cytosol"/>
    <property type="evidence" value="ECO:0007669"/>
    <property type="project" value="TreeGrafter"/>
</dbReference>
<dbReference type="InterPro" id="IPR045079">
    <property type="entry name" value="Oxoprolinase-like"/>
</dbReference>
<dbReference type="Proteomes" id="UP001174909">
    <property type="component" value="Unassembled WGS sequence"/>
</dbReference>
<dbReference type="InterPro" id="IPR003692">
    <property type="entry name" value="Hydantoinase_B"/>
</dbReference>
<gene>
    <name evidence="3" type="ORF">GBAR_LOCUS18906</name>
</gene>
<dbReference type="PANTHER" id="PTHR11365">
    <property type="entry name" value="5-OXOPROLINASE RELATED"/>
    <property type="match status" value="1"/>
</dbReference>
<dbReference type="GO" id="GO:0006749">
    <property type="term" value="P:glutathione metabolic process"/>
    <property type="evidence" value="ECO:0007669"/>
    <property type="project" value="TreeGrafter"/>
</dbReference>
<sequence>MNAMNADPIKLELYKNMLTSVAEEMGVTLQCTAFSPNIKERLDFSCAVFDSTGKMVAQAAHIPVHLGSMPLSVLAAIAHTEMVPGDMIALNDPYRGGTHLPDITLVAPVFSNEGTGGAEKRPVFFVANRAHHADVGGMSPGSMPIATSVIQEGIRIPPIKLIRGGELDTDLWEFILANVRTPEERRGDMEAQIAANRVGERRLWEMMGKYGATEITAYMQELCAYASRMVRARLREIPDGRYIYTDVLDNDGITDAPIEIRVAIEIEDDTALVDFTGTAKQVQGSVNAIYAIALSAVFYAFRCIAGADVPANAGCLEPIRVIAPEGTVVNAKFPAAVAGGNVETSQRIVDVLLGALAQACPDQIPAASSGTMNNLTIGGYDVSRGKDFTYYETIAGGMGARPNRDGIDAIHTHMTNTMNTPIEAIETNYPMQVVEYAIRRGTGGAGKFRGGAGVIRALRLLTDAEVTILSERRTRGPYGLQGGEPGKPGRNVLISGGEERPLPGKVSVSTREGDVIRIETPGGGGFSS</sequence>
<dbReference type="Pfam" id="PF02538">
    <property type="entry name" value="Hydantoinase_B"/>
    <property type="match status" value="1"/>
</dbReference>
<accession>A0AA35SRA6</accession>
<reference evidence="3" key="1">
    <citation type="submission" date="2023-03" db="EMBL/GenBank/DDBJ databases">
        <authorList>
            <person name="Steffen K."/>
            <person name="Cardenas P."/>
        </authorList>
    </citation>
    <scope>NUCLEOTIDE SEQUENCE</scope>
</reference>
<evidence type="ECO:0000313" key="3">
    <source>
        <dbReference type="EMBL" id="CAI8033526.1"/>
    </source>
</evidence>